<accession>A0A9J5X5C0</accession>
<dbReference type="InterPro" id="IPR036691">
    <property type="entry name" value="Endo/exonu/phosph_ase_sf"/>
</dbReference>
<dbReference type="EMBL" id="JACXVP010000010">
    <property type="protein sequence ID" value="KAG5582581.1"/>
    <property type="molecule type" value="Genomic_DNA"/>
</dbReference>
<dbReference type="AlphaFoldDB" id="A0A9J5X5C0"/>
<comment type="caution">
    <text evidence="1">The sequence shown here is derived from an EMBL/GenBank/DDBJ whole genome shotgun (WGS) entry which is preliminary data.</text>
</comment>
<dbReference type="Gene3D" id="3.60.10.10">
    <property type="entry name" value="Endonuclease/exonuclease/phosphatase"/>
    <property type="match status" value="1"/>
</dbReference>
<dbReference type="Proteomes" id="UP000824120">
    <property type="component" value="Chromosome 10"/>
</dbReference>
<evidence type="ECO:0000313" key="2">
    <source>
        <dbReference type="Proteomes" id="UP000824120"/>
    </source>
</evidence>
<sequence>MYKHTWPGNLSRSKTGPWPVSHALNWNKDHFFIPANLVYGPHTNSEREDLWYELASIRGTWDGQWVLGGDFNVCRFDYEKFNCHRKKGHRRTRAMENFSKTILDLGLMDLPLSNIHHKPLMLECRDGTLAHPTSSLKTCGYIQKLKYLKKDISTWNKEVFGKLEEQRKQLAKIEEVSWRQKVKMFTWAQDGAGNTKYFRPTIGISVSEKMNHGDHLARFENLARIFERKVLGSGADGFTMAFFQHAEIIKYEIIKALRHYHQHRHMVKSVNATFISLIPKKKGAIELEIIDQSPY</sequence>
<protein>
    <submittedName>
        <fullName evidence="1">Uncharacterized protein</fullName>
    </submittedName>
</protein>
<organism evidence="1 2">
    <name type="scientific">Solanum commersonii</name>
    <name type="common">Commerson's wild potato</name>
    <name type="synonym">Commerson's nightshade</name>
    <dbReference type="NCBI Taxonomy" id="4109"/>
    <lineage>
        <taxon>Eukaryota</taxon>
        <taxon>Viridiplantae</taxon>
        <taxon>Streptophyta</taxon>
        <taxon>Embryophyta</taxon>
        <taxon>Tracheophyta</taxon>
        <taxon>Spermatophyta</taxon>
        <taxon>Magnoliopsida</taxon>
        <taxon>eudicotyledons</taxon>
        <taxon>Gunneridae</taxon>
        <taxon>Pentapetalae</taxon>
        <taxon>asterids</taxon>
        <taxon>lamiids</taxon>
        <taxon>Solanales</taxon>
        <taxon>Solanaceae</taxon>
        <taxon>Solanoideae</taxon>
        <taxon>Solaneae</taxon>
        <taxon>Solanum</taxon>
    </lineage>
</organism>
<dbReference type="OrthoDB" id="1906115at2759"/>
<dbReference type="SUPFAM" id="SSF56219">
    <property type="entry name" value="DNase I-like"/>
    <property type="match status" value="1"/>
</dbReference>
<proteinExistence type="predicted"/>
<gene>
    <name evidence="1" type="ORF">H5410_053208</name>
</gene>
<name>A0A9J5X5C0_SOLCO</name>
<keyword evidence="2" id="KW-1185">Reference proteome</keyword>
<reference evidence="1 2" key="1">
    <citation type="submission" date="2020-09" db="EMBL/GenBank/DDBJ databases">
        <title>De no assembly of potato wild relative species, Solanum commersonii.</title>
        <authorList>
            <person name="Cho K."/>
        </authorList>
    </citation>
    <scope>NUCLEOTIDE SEQUENCE [LARGE SCALE GENOMIC DNA]</scope>
    <source>
        <strain evidence="1">LZ3.2</strain>
        <tissue evidence="1">Leaf</tissue>
    </source>
</reference>
<evidence type="ECO:0000313" key="1">
    <source>
        <dbReference type="EMBL" id="KAG5582581.1"/>
    </source>
</evidence>